<dbReference type="AlphaFoldDB" id="A0A0G4H2P1"/>
<reference evidence="2" key="1">
    <citation type="submission" date="2014-11" db="EMBL/GenBank/DDBJ databases">
        <authorList>
            <person name="Otto D Thomas"/>
            <person name="Naeem Raeece"/>
        </authorList>
    </citation>
    <scope>NUCLEOTIDE SEQUENCE</scope>
</reference>
<evidence type="ECO:0000256" key="1">
    <source>
        <dbReference type="SAM" id="MobiDB-lite"/>
    </source>
</evidence>
<evidence type="ECO:0000313" key="2">
    <source>
        <dbReference type="EMBL" id="CEM37920.1"/>
    </source>
</evidence>
<feature type="compositionally biased region" description="Basic and acidic residues" evidence="1">
    <location>
        <begin position="594"/>
        <end position="616"/>
    </location>
</feature>
<proteinExistence type="predicted"/>
<feature type="compositionally biased region" description="Basic and acidic residues" evidence="1">
    <location>
        <begin position="432"/>
        <end position="464"/>
    </location>
</feature>
<feature type="compositionally biased region" description="Polar residues" evidence="1">
    <location>
        <begin position="24"/>
        <end position="34"/>
    </location>
</feature>
<feature type="compositionally biased region" description="Low complexity" evidence="1">
    <location>
        <begin position="490"/>
        <end position="507"/>
    </location>
</feature>
<dbReference type="EMBL" id="CDMZ01001816">
    <property type="protein sequence ID" value="CEM37920.1"/>
    <property type="molecule type" value="Genomic_DNA"/>
</dbReference>
<feature type="compositionally biased region" description="Basic and acidic residues" evidence="1">
    <location>
        <begin position="13"/>
        <end position="23"/>
    </location>
</feature>
<feature type="region of interest" description="Disordered" evidence="1">
    <location>
        <begin position="432"/>
        <end position="509"/>
    </location>
</feature>
<feature type="region of interest" description="Disordered" evidence="1">
    <location>
        <begin position="77"/>
        <end position="126"/>
    </location>
</feature>
<feature type="region of interest" description="Disordered" evidence="1">
    <location>
        <begin position="1"/>
        <end position="40"/>
    </location>
</feature>
<sequence>MKVVTETSVALLEGKEPSREAREQVSSLSNSQVVTEEIRQTGQRDSRWILDCLDSAVEDVDLLRELNEEIFGVTPSDLPRAPEEKSELASALDGGEGSVRVVSGPKRPFSMNVPSTPCRGPRSSTDSRPLGLCDFIGALKEASKERRVVEALDCAANTDDFCAELEQEIESVSKTPTDAKEKRTVNPADLAPAVQGGERGVLREWEDIGLLQQPGGGRSRTHAQTKANPAPSEEHTEISSVLSEEQNSHPLPHVITNVTCAGGMLSHVHASVLEFGNRACQNFEDSSKVAGLWSRETQPAVPSLDEPTNSTPSRNRGLSHAPVEVIQPLGDEAVSAFGGAEEDDDPPPASTLGPSPLSPPVQGERRRAGSASVDVAPPSNSVPTGAVQSQTQTGRHVPAEANRLTLLGRPHRMRGDVTDVCAGDEREVLKEDAERESCGVEREEGACNEERRAKRGSTKEREGEGVQLFFKTPERKGRPPSLTEMSTCNSSRLSRQPRVSPSVSPPLFASRSLVTHGGASIPQLTKICDDSCECSSSSSSVDVGVSSTPVRVLLRGRTFGCSEREGNGPPPSAQGPASTASTQGPASKAPKRSRASEQQEVRGKEKEKVEEKKGNLEGKAAPPPSRWQRFQRWGGGAVKSLQEWGGGAVQSLQEWGGAATESVSHLVATVRGTPGRGVPGTCMHREERAAVKG</sequence>
<accession>A0A0G4H2P1</accession>
<organism evidence="2">
    <name type="scientific">Chromera velia CCMP2878</name>
    <dbReference type="NCBI Taxonomy" id="1169474"/>
    <lineage>
        <taxon>Eukaryota</taxon>
        <taxon>Sar</taxon>
        <taxon>Alveolata</taxon>
        <taxon>Colpodellida</taxon>
        <taxon>Chromeraceae</taxon>
        <taxon>Chromera</taxon>
    </lineage>
</organism>
<feature type="region of interest" description="Disordered" evidence="1">
    <location>
        <begin position="211"/>
        <end position="238"/>
    </location>
</feature>
<name>A0A0G4H2P1_9ALVE</name>
<dbReference type="VEuPathDB" id="CryptoDB:Cvel_24463"/>
<feature type="compositionally biased region" description="Polar residues" evidence="1">
    <location>
        <begin position="378"/>
        <end position="394"/>
    </location>
</feature>
<feature type="region of interest" description="Disordered" evidence="1">
    <location>
        <begin position="560"/>
        <end position="627"/>
    </location>
</feature>
<feature type="region of interest" description="Disordered" evidence="1">
    <location>
        <begin position="297"/>
        <end position="401"/>
    </location>
</feature>
<gene>
    <name evidence="2" type="ORF">Cvel_24463</name>
</gene>
<protein>
    <submittedName>
        <fullName evidence="2">Uncharacterized protein</fullName>
    </submittedName>
</protein>
<feature type="compositionally biased region" description="Polar residues" evidence="1">
    <location>
        <begin position="306"/>
        <end position="316"/>
    </location>
</feature>
<feature type="compositionally biased region" description="Polar residues" evidence="1">
    <location>
        <begin position="575"/>
        <end position="585"/>
    </location>
</feature>